<dbReference type="OrthoDB" id="3416299at2"/>
<keyword evidence="2" id="KW-1133">Transmembrane helix</keyword>
<protein>
    <submittedName>
        <fullName evidence="3">Uncharacterized protein</fullName>
    </submittedName>
</protein>
<feature type="transmembrane region" description="Helical" evidence="2">
    <location>
        <begin position="59"/>
        <end position="77"/>
    </location>
</feature>
<dbReference type="Proteomes" id="UP000199088">
    <property type="component" value="Unassembled WGS sequence"/>
</dbReference>
<feature type="transmembrane region" description="Helical" evidence="2">
    <location>
        <begin position="113"/>
        <end position="133"/>
    </location>
</feature>
<evidence type="ECO:0000313" key="3">
    <source>
        <dbReference type="EMBL" id="SDP35995.1"/>
    </source>
</evidence>
<feature type="transmembrane region" description="Helical" evidence="2">
    <location>
        <begin position="612"/>
        <end position="631"/>
    </location>
</feature>
<dbReference type="InterPro" id="IPR058062">
    <property type="entry name" value="SCO7613_C"/>
</dbReference>
<dbReference type="AlphaFoldDB" id="A0A1H0S302"/>
<feature type="transmembrane region" description="Helical" evidence="2">
    <location>
        <begin position="359"/>
        <end position="377"/>
    </location>
</feature>
<organism evidence="3 4">
    <name type="scientific">Klenkia soli</name>
    <dbReference type="NCBI Taxonomy" id="1052260"/>
    <lineage>
        <taxon>Bacteria</taxon>
        <taxon>Bacillati</taxon>
        <taxon>Actinomycetota</taxon>
        <taxon>Actinomycetes</taxon>
        <taxon>Geodermatophilales</taxon>
        <taxon>Geodermatophilaceae</taxon>
        <taxon>Klenkia</taxon>
    </lineage>
</organism>
<dbReference type="NCBIfam" id="NF047321">
    <property type="entry name" value="SCO7613_CTERM"/>
    <property type="match status" value="1"/>
</dbReference>
<feature type="transmembrane region" description="Helical" evidence="2">
    <location>
        <begin position="222"/>
        <end position="239"/>
    </location>
</feature>
<feature type="transmembrane region" description="Helical" evidence="2">
    <location>
        <begin position="140"/>
        <end position="159"/>
    </location>
</feature>
<evidence type="ECO:0000256" key="1">
    <source>
        <dbReference type="SAM" id="MobiDB-lite"/>
    </source>
</evidence>
<feature type="region of interest" description="Disordered" evidence="1">
    <location>
        <begin position="454"/>
        <end position="475"/>
    </location>
</feature>
<keyword evidence="4" id="KW-1185">Reference proteome</keyword>
<keyword evidence="2" id="KW-0812">Transmembrane</keyword>
<keyword evidence="2" id="KW-0472">Membrane</keyword>
<dbReference type="EMBL" id="FNIR01000012">
    <property type="protein sequence ID" value="SDP35995.1"/>
    <property type="molecule type" value="Genomic_DNA"/>
</dbReference>
<feature type="transmembrane region" description="Helical" evidence="2">
    <location>
        <begin position="251"/>
        <end position="270"/>
    </location>
</feature>
<proteinExistence type="predicted"/>
<gene>
    <name evidence="3" type="ORF">SAMN05660199_03729</name>
</gene>
<dbReference type="STRING" id="1052260.SAMN05660199_03729"/>
<feature type="transmembrane region" description="Helical" evidence="2">
    <location>
        <begin position="331"/>
        <end position="347"/>
    </location>
</feature>
<reference evidence="4" key="1">
    <citation type="submission" date="2016-10" db="EMBL/GenBank/DDBJ databases">
        <authorList>
            <person name="Varghese N."/>
            <person name="Submissions S."/>
        </authorList>
    </citation>
    <scope>NUCLEOTIDE SEQUENCE [LARGE SCALE GENOMIC DNA]</scope>
    <source>
        <strain evidence="4">DSM 45843</strain>
    </source>
</reference>
<feature type="transmembrane region" description="Helical" evidence="2">
    <location>
        <begin position="89"/>
        <end position="107"/>
    </location>
</feature>
<evidence type="ECO:0000313" key="4">
    <source>
        <dbReference type="Proteomes" id="UP000199088"/>
    </source>
</evidence>
<feature type="transmembrane region" description="Helical" evidence="2">
    <location>
        <begin position="383"/>
        <end position="404"/>
    </location>
</feature>
<feature type="transmembrane region" description="Helical" evidence="2">
    <location>
        <begin position="588"/>
        <end position="606"/>
    </location>
</feature>
<sequence length="695" mass="68026">MEARAETAEYPPPVAGGYPPPVGPASLADRLTPQQLLLGAGVVAVLGTALSAFTVGTPVGVVAVSALLLVAGGLAVLAGHVGSRTAGEALALGAVAAAGTLVAVGAATAPRPALAAGTLAAFVAAAAAALRLVGPELRTWPVASWVALQVTVLVVVRSGAVPAPLLPGVLLGTASLGLAIAWLGEGTGHGPVSRSGLLLSVPWWAAGVWIVERAAWAGEGPVLAAALGVGAGLGLLVTTHHRVPDLPGPPAGVPVLAGLTAGSVLAGAAASSGPDWVLGSGFVGLGLAAVVAVAAARGPEWVPRDAGLTAAVTLTGLAAVGTGRAGRWGDLGLLLVTTAAAAVLLSVRDRDSRPSAAPIAVGAGALAVLALASGGPLPAAGVGAALVAVAVTALAQAVVLAVVLPRRAGDRVRRWVLARVGRADPGVPRGPVTDVRDAFAPVDTGRAAVPVEEPDPVVPLEEPADSPDEKAATSTAGTGTVVGLLGVATAAAAGAWGVTAALLAVLGLALMGHGDVTRGTRLPGVPLDEQEVRGRGTRTLGGLALVAACAVGAAQLGWGAPEVVTVPGGLVLLAGRWRSLAHGPSQRTWGPGLAVALLPSVLLTVLDPTPLRQVLALVAALVLVLTGLGWAVRAPFVLGLVGVLGVTAGWLLDGAPTGWVVVLGVVGAVLVGVGTVRERQRRRGDPVPARLRSLR</sequence>
<evidence type="ECO:0000256" key="2">
    <source>
        <dbReference type="SAM" id="Phobius"/>
    </source>
</evidence>
<name>A0A1H0S302_9ACTN</name>
<accession>A0A1H0S302</accession>
<dbReference type="RefSeq" id="WP_091247958.1">
    <property type="nucleotide sequence ID" value="NZ_FNIR01000012.1"/>
</dbReference>
<feature type="transmembrane region" description="Helical" evidence="2">
    <location>
        <begin position="165"/>
        <end position="184"/>
    </location>
</feature>
<feature type="transmembrane region" description="Helical" evidence="2">
    <location>
        <begin position="36"/>
        <end position="53"/>
    </location>
</feature>
<feature type="transmembrane region" description="Helical" evidence="2">
    <location>
        <begin position="658"/>
        <end position="676"/>
    </location>
</feature>
<feature type="transmembrane region" description="Helical" evidence="2">
    <location>
        <begin position="276"/>
        <end position="296"/>
    </location>
</feature>